<dbReference type="RefSeq" id="WP_185694858.1">
    <property type="nucleotide sequence ID" value="NZ_JACHVA010000140.1"/>
</dbReference>
<evidence type="ECO:0000313" key="2">
    <source>
        <dbReference type="Proteomes" id="UP000525652"/>
    </source>
</evidence>
<dbReference type="SUPFAM" id="SSF88723">
    <property type="entry name" value="PIN domain-like"/>
    <property type="match status" value="1"/>
</dbReference>
<comment type="caution">
    <text evidence="1">The sequence shown here is derived from an EMBL/GenBank/DDBJ whole genome shotgun (WGS) entry which is preliminary data.</text>
</comment>
<sequence length="145" mass="16254">MSDYADSGFICSLYAPDANTGRAAKFMDKQREPVSFSWLNQVEIRNALRLRVFRKEITTTQRDQSLNLLLSDLSAGLFKNAEPAQDNVLIETERLSAQHSEKLGTRSLDILHVAMAVVLGCERFLSFDVRQVKLAKAAGLKVPRI</sequence>
<dbReference type="EMBL" id="JACHVA010000140">
    <property type="protein sequence ID" value="MBC2604242.1"/>
    <property type="molecule type" value="Genomic_DNA"/>
</dbReference>
<dbReference type="AlphaFoldDB" id="A0A7X1B2A2"/>
<reference evidence="1 2" key="1">
    <citation type="submission" date="2020-07" db="EMBL/GenBank/DDBJ databases">
        <authorList>
            <person name="Feng X."/>
        </authorList>
    </citation>
    <scope>NUCLEOTIDE SEQUENCE [LARGE SCALE GENOMIC DNA]</scope>
    <source>
        <strain evidence="1 2">JCM14086</strain>
    </source>
</reference>
<proteinExistence type="predicted"/>
<name>A0A7X1B2A2_9BACT</name>
<dbReference type="CDD" id="cd09874">
    <property type="entry name" value="PIN_MT3492-like"/>
    <property type="match status" value="1"/>
</dbReference>
<dbReference type="Gene3D" id="3.40.50.1010">
    <property type="entry name" value="5'-nuclease"/>
    <property type="match status" value="1"/>
</dbReference>
<accession>A0A7X1B2A2</accession>
<dbReference type="InterPro" id="IPR029060">
    <property type="entry name" value="PIN-like_dom_sf"/>
</dbReference>
<evidence type="ECO:0000313" key="1">
    <source>
        <dbReference type="EMBL" id="MBC2604242.1"/>
    </source>
</evidence>
<dbReference type="Proteomes" id="UP000525652">
    <property type="component" value="Unassembled WGS sequence"/>
</dbReference>
<keyword evidence="2" id="KW-1185">Reference proteome</keyword>
<organism evidence="1 2">
    <name type="scientific">Puniceicoccus vermicola</name>
    <dbReference type="NCBI Taxonomy" id="388746"/>
    <lineage>
        <taxon>Bacteria</taxon>
        <taxon>Pseudomonadati</taxon>
        <taxon>Verrucomicrobiota</taxon>
        <taxon>Opitutia</taxon>
        <taxon>Puniceicoccales</taxon>
        <taxon>Puniceicoccaceae</taxon>
        <taxon>Puniceicoccus</taxon>
    </lineage>
</organism>
<gene>
    <name evidence="1" type="ORF">H5P30_20875</name>
</gene>
<protein>
    <submittedName>
        <fullName evidence="1">Type II toxin-antitoxin system VapC family toxin</fullName>
    </submittedName>
</protein>